<organism evidence="1 2">
    <name type="scientific">Nocardia seriolae</name>
    <dbReference type="NCBI Taxonomy" id="37332"/>
    <lineage>
        <taxon>Bacteria</taxon>
        <taxon>Bacillati</taxon>
        <taxon>Actinomycetota</taxon>
        <taxon>Actinomycetes</taxon>
        <taxon>Mycobacteriales</taxon>
        <taxon>Nocardiaceae</taxon>
        <taxon>Nocardia</taxon>
    </lineage>
</organism>
<gene>
    <name evidence="1" type="ORF">NSK11_contig00079-0022</name>
</gene>
<comment type="caution">
    <text evidence="1">The sequence shown here is derived from an EMBL/GenBank/DDBJ whole genome shotgun (WGS) entry which is preliminary data.</text>
</comment>
<dbReference type="EMBL" id="BBYQ01000079">
    <property type="protein sequence ID" value="GAP30385.1"/>
    <property type="molecule type" value="Genomic_DNA"/>
</dbReference>
<dbReference type="AlphaFoldDB" id="A0ABC9YY22"/>
<reference evidence="2" key="1">
    <citation type="submission" date="2015-07" db="EMBL/GenBank/DDBJ databases">
        <title>Nocardia seriolae U-1 whole genome shotgun sequence.</title>
        <authorList>
            <person name="Imajoh M."/>
            <person name="Fukumoto Y."/>
            <person name="Sukeda M."/>
            <person name="Yamane J."/>
            <person name="Yamasaki K."/>
            <person name="Shimizu M."/>
            <person name="Ohnishi K."/>
            <person name="Oshima S."/>
        </authorList>
    </citation>
    <scope>NUCLEOTIDE SEQUENCE [LARGE SCALE GENOMIC DNA]</scope>
    <source>
        <strain evidence="2">U-1</strain>
    </source>
</reference>
<reference evidence="1 2" key="2">
    <citation type="journal article" date="2016" name="Genome Announc.">
        <title>Draft Genome Sequence of Erythromycin- and Oxytetracycline-Sensitive Nocardia seriolae Strain U-1 (NBRC 110359).</title>
        <authorList>
            <person name="Imajoh M."/>
            <person name="Sukeda M."/>
            <person name="Shimizu M."/>
            <person name="Yamane J."/>
            <person name="Ohnishi K."/>
            <person name="Oshima S."/>
        </authorList>
    </citation>
    <scope>NUCLEOTIDE SEQUENCE [LARGE SCALE GENOMIC DNA]</scope>
    <source>
        <strain evidence="1 2">U-1</strain>
    </source>
</reference>
<keyword evidence="2" id="KW-1185">Reference proteome</keyword>
<sequence length="77" mass="7779">MPIPLPADIMSGTLPVMAVMGAAVATAMNTTPSSPTTFGLSRATVGSAVPDPPDIVVVALVSMVKLLNLGQLTCEEL</sequence>
<evidence type="ECO:0000313" key="1">
    <source>
        <dbReference type="EMBL" id="GAP30385.1"/>
    </source>
</evidence>
<evidence type="ECO:0000313" key="2">
    <source>
        <dbReference type="Proteomes" id="UP000037179"/>
    </source>
</evidence>
<evidence type="ECO:0008006" key="3">
    <source>
        <dbReference type="Google" id="ProtNLM"/>
    </source>
</evidence>
<proteinExistence type="predicted"/>
<protein>
    <recommendedName>
        <fullName evidence="3">Secreted protein</fullName>
    </recommendedName>
</protein>
<dbReference type="Proteomes" id="UP000037179">
    <property type="component" value="Unassembled WGS sequence"/>
</dbReference>
<accession>A0ABC9YY22</accession>
<name>A0ABC9YY22_9NOCA</name>